<evidence type="ECO:0000313" key="1">
    <source>
        <dbReference type="EMBL" id="QDT58971.1"/>
    </source>
</evidence>
<dbReference type="AlphaFoldDB" id="A0A517SS67"/>
<reference evidence="1 2" key="1">
    <citation type="submission" date="2019-02" db="EMBL/GenBank/DDBJ databases">
        <title>Deep-cultivation of Planctomycetes and their phenomic and genomic characterization uncovers novel biology.</title>
        <authorList>
            <person name="Wiegand S."/>
            <person name="Jogler M."/>
            <person name="Boedeker C."/>
            <person name="Pinto D."/>
            <person name="Vollmers J."/>
            <person name="Rivas-Marin E."/>
            <person name="Kohn T."/>
            <person name="Peeters S.H."/>
            <person name="Heuer A."/>
            <person name="Rast P."/>
            <person name="Oberbeckmann S."/>
            <person name="Bunk B."/>
            <person name="Jeske O."/>
            <person name="Meyerdierks A."/>
            <person name="Storesund J.E."/>
            <person name="Kallscheuer N."/>
            <person name="Luecker S."/>
            <person name="Lage O.M."/>
            <person name="Pohl T."/>
            <person name="Merkel B.J."/>
            <person name="Hornburger P."/>
            <person name="Mueller R.-W."/>
            <person name="Bruemmer F."/>
            <person name="Labrenz M."/>
            <person name="Spormann A.M."/>
            <person name="Op den Camp H."/>
            <person name="Overmann J."/>
            <person name="Amann R."/>
            <person name="Jetten M.S.M."/>
            <person name="Mascher T."/>
            <person name="Medema M.H."/>
            <person name="Devos D.P."/>
            <person name="Kaster A.-K."/>
            <person name="Ovreas L."/>
            <person name="Rohde M."/>
            <person name="Galperin M.Y."/>
            <person name="Jogler C."/>
        </authorList>
    </citation>
    <scope>NUCLEOTIDE SEQUENCE [LARGE SCALE GENOMIC DNA]</scope>
    <source>
        <strain evidence="1 2">SV_7m_r</strain>
    </source>
</reference>
<accession>A0A517SS67</accession>
<protein>
    <submittedName>
        <fullName evidence="1">Uncharacterized protein</fullName>
    </submittedName>
</protein>
<gene>
    <name evidence="1" type="ORF">SV7mr_14730</name>
</gene>
<keyword evidence="2" id="KW-1185">Reference proteome</keyword>
<proteinExistence type="predicted"/>
<organism evidence="1 2">
    <name type="scientific">Stieleria bergensis</name>
    <dbReference type="NCBI Taxonomy" id="2528025"/>
    <lineage>
        <taxon>Bacteria</taxon>
        <taxon>Pseudomonadati</taxon>
        <taxon>Planctomycetota</taxon>
        <taxon>Planctomycetia</taxon>
        <taxon>Pirellulales</taxon>
        <taxon>Pirellulaceae</taxon>
        <taxon>Stieleria</taxon>
    </lineage>
</organism>
<dbReference type="EMBL" id="CP036272">
    <property type="protein sequence ID" value="QDT58971.1"/>
    <property type="molecule type" value="Genomic_DNA"/>
</dbReference>
<dbReference type="InterPro" id="IPR036890">
    <property type="entry name" value="HATPase_C_sf"/>
</dbReference>
<name>A0A517SS67_9BACT</name>
<dbReference type="RefSeq" id="WP_145270515.1">
    <property type="nucleotide sequence ID" value="NZ_CP036272.1"/>
</dbReference>
<evidence type="ECO:0000313" key="2">
    <source>
        <dbReference type="Proteomes" id="UP000315003"/>
    </source>
</evidence>
<dbReference type="SUPFAM" id="SSF55874">
    <property type="entry name" value="ATPase domain of HSP90 chaperone/DNA topoisomerase II/histidine kinase"/>
    <property type="match status" value="1"/>
</dbReference>
<dbReference type="OrthoDB" id="291561at2"/>
<dbReference type="Proteomes" id="UP000315003">
    <property type="component" value="Chromosome"/>
</dbReference>
<sequence>MASGWMDPDHCHNLMVLIESTVAPLLIQHPAPVCLELDVANDETIPGNSKWVAQLVRLVCEQSLQAMPEGGDILITSCSDATGFELEIADSGTDKETRPCVVPLSAKALTAELQWQNCPQGGVAVTIRFPGETKTQRMAA</sequence>